<gene>
    <name evidence="1" type="ORF">ElyMa_001340000</name>
</gene>
<reference evidence="1 2" key="1">
    <citation type="journal article" date="2021" name="Elife">
        <title>Chloroplast acquisition without the gene transfer in kleptoplastic sea slugs, Plakobranchus ocellatus.</title>
        <authorList>
            <person name="Maeda T."/>
            <person name="Takahashi S."/>
            <person name="Yoshida T."/>
            <person name="Shimamura S."/>
            <person name="Takaki Y."/>
            <person name="Nagai Y."/>
            <person name="Toyoda A."/>
            <person name="Suzuki Y."/>
            <person name="Arimoto A."/>
            <person name="Ishii H."/>
            <person name="Satoh N."/>
            <person name="Nishiyama T."/>
            <person name="Hasebe M."/>
            <person name="Maruyama T."/>
            <person name="Minagawa J."/>
            <person name="Obokata J."/>
            <person name="Shigenobu S."/>
        </authorList>
    </citation>
    <scope>NUCLEOTIDE SEQUENCE [LARGE SCALE GENOMIC DNA]</scope>
</reference>
<protein>
    <submittedName>
        <fullName evidence="1">Transposon Ty3-G Gag-Pol polyprotein</fullName>
    </submittedName>
</protein>
<keyword evidence="2" id="KW-1185">Reference proteome</keyword>
<dbReference type="SUPFAM" id="SSF56672">
    <property type="entry name" value="DNA/RNA polymerases"/>
    <property type="match status" value="1"/>
</dbReference>
<dbReference type="AlphaFoldDB" id="A0AAV4IRJ0"/>
<comment type="caution">
    <text evidence="1">The sequence shown here is derived from an EMBL/GenBank/DDBJ whole genome shotgun (WGS) entry which is preliminary data.</text>
</comment>
<organism evidence="1 2">
    <name type="scientific">Elysia marginata</name>
    <dbReference type="NCBI Taxonomy" id="1093978"/>
    <lineage>
        <taxon>Eukaryota</taxon>
        <taxon>Metazoa</taxon>
        <taxon>Spiralia</taxon>
        <taxon>Lophotrochozoa</taxon>
        <taxon>Mollusca</taxon>
        <taxon>Gastropoda</taxon>
        <taxon>Heterobranchia</taxon>
        <taxon>Euthyneura</taxon>
        <taxon>Panpulmonata</taxon>
        <taxon>Sacoglossa</taxon>
        <taxon>Placobranchoidea</taxon>
        <taxon>Plakobranchidae</taxon>
        <taxon>Elysia</taxon>
    </lineage>
</organism>
<dbReference type="EMBL" id="BMAT01002659">
    <property type="protein sequence ID" value="GFS11136.1"/>
    <property type="molecule type" value="Genomic_DNA"/>
</dbReference>
<dbReference type="Proteomes" id="UP000762676">
    <property type="component" value="Unassembled WGS sequence"/>
</dbReference>
<sequence>MTKFLRDQDGAVCIYAPCQSKYCRQVPEHDTMDCLQDAGLTANDKMLYNHSKTLLKLHGDTINATGTRVDPYNVRAIADFFHLRVVQNNLRFLGMVNQLRKFAPGLAAMKDSLL</sequence>
<proteinExistence type="predicted"/>
<dbReference type="InterPro" id="IPR043502">
    <property type="entry name" value="DNA/RNA_pol_sf"/>
</dbReference>
<accession>A0AAV4IRJ0</accession>
<evidence type="ECO:0000313" key="2">
    <source>
        <dbReference type="Proteomes" id="UP000762676"/>
    </source>
</evidence>
<evidence type="ECO:0000313" key="1">
    <source>
        <dbReference type="EMBL" id="GFS11136.1"/>
    </source>
</evidence>
<name>A0AAV4IRJ0_9GAST</name>